<protein>
    <recommendedName>
        <fullName evidence="1">BP74 N-terminal domain-containing protein</fullName>
    </recommendedName>
</protein>
<dbReference type="Proteomes" id="UP000620046">
    <property type="component" value="Unassembled WGS sequence"/>
</dbReference>
<name>A0ABQ1G180_9GAMM</name>
<evidence type="ECO:0000313" key="3">
    <source>
        <dbReference type="Proteomes" id="UP000620046"/>
    </source>
</evidence>
<dbReference type="InterPro" id="IPR056422">
    <property type="entry name" value="BP74_N"/>
</dbReference>
<dbReference type="PANTHER" id="PTHR35883:SF1">
    <property type="entry name" value="CALMODULIN-BINDING PROTEIN CAM-BP15-RELATED"/>
    <property type="match status" value="1"/>
</dbReference>
<gene>
    <name evidence="2" type="ORF">GCM10010981_23780</name>
</gene>
<dbReference type="RefSeq" id="WP_423373026.1">
    <property type="nucleotide sequence ID" value="NZ_BMJA01000002.1"/>
</dbReference>
<organism evidence="2 3">
    <name type="scientific">Dyella nitratireducens</name>
    <dbReference type="NCBI Taxonomy" id="1849580"/>
    <lineage>
        <taxon>Bacteria</taxon>
        <taxon>Pseudomonadati</taxon>
        <taxon>Pseudomonadota</taxon>
        <taxon>Gammaproteobacteria</taxon>
        <taxon>Lysobacterales</taxon>
        <taxon>Rhodanobacteraceae</taxon>
        <taxon>Dyella</taxon>
    </lineage>
</organism>
<feature type="domain" description="BP74 N-terminal" evidence="1">
    <location>
        <begin position="7"/>
        <end position="111"/>
    </location>
</feature>
<keyword evidence="3" id="KW-1185">Reference proteome</keyword>
<dbReference type="InterPro" id="IPR053344">
    <property type="entry name" value="cAMP-inducible_BP74-like"/>
</dbReference>
<proteinExistence type="predicted"/>
<reference evidence="3" key="1">
    <citation type="journal article" date="2019" name="Int. J. Syst. Evol. Microbiol.">
        <title>The Global Catalogue of Microorganisms (GCM) 10K type strain sequencing project: providing services to taxonomists for standard genome sequencing and annotation.</title>
        <authorList>
            <consortium name="The Broad Institute Genomics Platform"/>
            <consortium name="The Broad Institute Genome Sequencing Center for Infectious Disease"/>
            <person name="Wu L."/>
            <person name="Ma J."/>
        </authorList>
    </citation>
    <scope>NUCLEOTIDE SEQUENCE [LARGE SCALE GENOMIC DNA]</scope>
    <source>
        <strain evidence="3">CGMCC 1.15439</strain>
    </source>
</reference>
<dbReference type="Pfam" id="PF23621">
    <property type="entry name" value="BP74_N"/>
    <property type="match status" value="1"/>
</dbReference>
<dbReference type="PANTHER" id="PTHR35883">
    <property type="entry name" value="CYCLIC AMP-INDUCIBLE PROTEIN BP74-RELATED"/>
    <property type="match status" value="1"/>
</dbReference>
<dbReference type="EMBL" id="BMJA01000002">
    <property type="protein sequence ID" value="GGA34078.1"/>
    <property type="molecule type" value="Genomic_DNA"/>
</dbReference>
<comment type="caution">
    <text evidence="2">The sequence shown here is derived from an EMBL/GenBank/DDBJ whole genome shotgun (WGS) entry which is preliminary data.</text>
</comment>
<evidence type="ECO:0000313" key="2">
    <source>
        <dbReference type="EMBL" id="GGA34078.1"/>
    </source>
</evidence>
<accession>A0ABQ1G180</accession>
<sequence length="120" mass="13635">MDATTFGTHEFVIAADPILARQIESIIHYSDLHRGLVHVQGKIVRGRVAYNEEYPFHLDPDSITLFKDGVKQCDASAFEVEDNIERMGVPNSGFLADGHWCPHSLRFIREIVYPFPSARH</sequence>
<evidence type="ECO:0000259" key="1">
    <source>
        <dbReference type="Pfam" id="PF23621"/>
    </source>
</evidence>